<evidence type="ECO:0000256" key="1">
    <source>
        <dbReference type="SAM" id="MobiDB-lite"/>
    </source>
</evidence>
<comment type="caution">
    <text evidence="2">The sequence shown here is derived from an EMBL/GenBank/DDBJ whole genome shotgun (WGS) entry which is preliminary data.</text>
</comment>
<accession>A0A841TV39</accession>
<feature type="region of interest" description="Disordered" evidence="1">
    <location>
        <begin position="1"/>
        <end position="67"/>
    </location>
</feature>
<protein>
    <submittedName>
        <fullName evidence="2">Uncharacterized protein</fullName>
    </submittedName>
</protein>
<name>A0A841TV39_9BACL</name>
<organism evidence="2 3">
    <name type="scientific">Cohnella xylanilytica</name>
    <dbReference type="NCBI Taxonomy" id="557555"/>
    <lineage>
        <taxon>Bacteria</taxon>
        <taxon>Bacillati</taxon>
        <taxon>Bacillota</taxon>
        <taxon>Bacilli</taxon>
        <taxon>Bacillales</taxon>
        <taxon>Paenibacillaceae</taxon>
        <taxon>Cohnella</taxon>
    </lineage>
</organism>
<dbReference type="RefSeq" id="WP_185134901.1">
    <property type="nucleotide sequence ID" value="NZ_BORM01000017.1"/>
</dbReference>
<reference evidence="2 3" key="1">
    <citation type="submission" date="2020-08" db="EMBL/GenBank/DDBJ databases">
        <title>Cohnella phylogeny.</title>
        <authorList>
            <person name="Dunlap C."/>
        </authorList>
    </citation>
    <scope>NUCLEOTIDE SEQUENCE [LARGE SCALE GENOMIC DNA]</scope>
    <source>
        <strain evidence="2 3">DSM 25239</strain>
    </source>
</reference>
<evidence type="ECO:0000313" key="3">
    <source>
        <dbReference type="Proteomes" id="UP000553776"/>
    </source>
</evidence>
<feature type="compositionally biased region" description="Basic and acidic residues" evidence="1">
    <location>
        <begin position="33"/>
        <end position="43"/>
    </location>
</feature>
<dbReference type="Proteomes" id="UP000553776">
    <property type="component" value="Unassembled WGS sequence"/>
</dbReference>
<dbReference type="AlphaFoldDB" id="A0A841TV39"/>
<feature type="compositionally biased region" description="Basic and acidic residues" evidence="1">
    <location>
        <begin position="1"/>
        <end position="20"/>
    </location>
</feature>
<gene>
    <name evidence="2" type="ORF">H7B90_05770</name>
</gene>
<proteinExistence type="predicted"/>
<sequence>MSGGREETQRQEAERDRAVRTADPYTGQAAEQSEARFARHPADNGDSADEASTLRSNEAAAGVNREDDAVREIVRDIQETYEVNPADLD</sequence>
<dbReference type="EMBL" id="JACJVR010000019">
    <property type="protein sequence ID" value="MBB6690908.1"/>
    <property type="molecule type" value="Genomic_DNA"/>
</dbReference>
<evidence type="ECO:0000313" key="2">
    <source>
        <dbReference type="EMBL" id="MBB6690908.1"/>
    </source>
</evidence>
<keyword evidence="3" id="KW-1185">Reference proteome</keyword>